<feature type="compositionally biased region" description="Polar residues" evidence="1">
    <location>
        <begin position="1074"/>
        <end position="1085"/>
    </location>
</feature>
<feature type="region of interest" description="Disordered" evidence="1">
    <location>
        <begin position="46"/>
        <end position="72"/>
    </location>
</feature>
<evidence type="ECO:0000256" key="1">
    <source>
        <dbReference type="SAM" id="MobiDB-lite"/>
    </source>
</evidence>
<feature type="compositionally biased region" description="Low complexity" evidence="1">
    <location>
        <begin position="385"/>
        <end position="396"/>
    </location>
</feature>
<accession>A0A8D8LT01</accession>
<feature type="region of interest" description="Disordered" evidence="1">
    <location>
        <begin position="631"/>
        <end position="663"/>
    </location>
</feature>
<name>A0A8D8LT01_9HEMI</name>
<reference evidence="2" key="1">
    <citation type="submission" date="2021-05" db="EMBL/GenBank/DDBJ databases">
        <authorList>
            <person name="Alioto T."/>
            <person name="Alioto T."/>
            <person name="Gomez Garrido J."/>
        </authorList>
    </citation>
    <scope>NUCLEOTIDE SEQUENCE</scope>
</reference>
<organism evidence="2">
    <name type="scientific">Cacopsylla melanoneura</name>
    <dbReference type="NCBI Taxonomy" id="428564"/>
    <lineage>
        <taxon>Eukaryota</taxon>
        <taxon>Metazoa</taxon>
        <taxon>Ecdysozoa</taxon>
        <taxon>Arthropoda</taxon>
        <taxon>Hexapoda</taxon>
        <taxon>Insecta</taxon>
        <taxon>Pterygota</taxon>
        <taxon>Neoptera</taxon>
        <taxon>Paraneoptera</taxon>
        <taxon>Hemiptera</taxon>
        <taxon>Sternorrhyncha</taxon>
        <taxon>Psylloidea</taxon>
        <taxon>Psyllidae</taxon>
        <taxon>Psyllinae</taxon>
        <taxon>Cacopsylla</taxon>
    </lineage>
</organism>
<sequence length="1085" mass="116932">MELHLEDDALDINDVLQEEDIWLEDLETDVWLMPGPMLDEGEQLMRSSTVDSNSNTRKQIASGPDSKRGARFKTQVIKYEEPQSLGGGDEDLDLEPPPSLSSLDDFNFLPTGVPGHVQQSRLNGLDATFSAGPPALDASFIVSHSGAAGNLPQAMTDTYNVETSAGGTLDAKPAAHMQVEHKNAYMEKIKAIRQKYATPKGLKTVISQVSESDEGGESLNSLPNKLCLVNQQLEEVQPDEGRRLSSAGKFLLNAPELGSPLSSSLNRLSLDSPSIITPNRLSLVSPSITPNRLSLNSPVGANRTLTLNKLDDELLTDNKLSRMNENLFVATSPSPMVETKRFLLPNVSSTSSAYLKETATSVNAATNFTSNTIAAAPISDPKPKSSAIASSATSNSEHAAADPAVIPPKPKLKKQGTFEILDNEKEEEDESGVGDKDEDRYQTMVLPCVDGEGVNGNHKSEDDSPFTVSFSSTPKACKTISHQQQTVNSNTITKSNRLSPHPGYGLNTVSSLHPGHGLNTSSPFHPDHCLNTSFTIERHEDFDAAAATSVKSRLEQLTDPKSYLTMTYLEDNYRSSKTNVSSTRLNSSFTYSREKGSSPSSKSNTSVTYLNGGDHPNEEDLVNQNVAQSQNSPFTNNGLNTSYTKSGQNDRLNVMRSGSSNDLNRSYTVATTEMTEDESNEEFNATEAESNEEYRATEAHRNLLNKSFTLLNALENAVEESEHLNENANNVFGEGLNTSFTVRKHYDETITYPEQNGLDSNDNLYSSGYRKNVNEHLVNGKSRGNNVAPTTAAATSKTEYRTFTRRGKIPTGPAGAYRNGTSGLLQKKSLVRPSTGYGAAGANLNSTFTPAEYNLNETRTLNLNETVQSSGNHVARFGPSRYSTVTRSKDNTRLNPGVQDSRTTGDANETVNINRFSTITRPKSKLSYVGQKPNGTNRLSTVINTVSTNSTGVARCKNSSSTESLKSNESYVIARPNGVAPRGSIPKRPIYKSTGALNICAGPGPVTGGYSRGQSTDNLSVKSGGSDSDGSSVGGSSALPRPTGLVKPGFSRIPAPPSSRIPAAAKPSMLRPTSMLSKYSVTRKV</sequence>
<feature type="compositionally biased region" description="Polar residues" evidence="1">
    <location>
        <begin position="575"/>
        <end position="591"/>
    </location>
</feature>
<proteinExistence type="predicted"/>
<feature type="region of interest" description="Disordered" evidence="1">
    <location>
        <begin position="575"/>
        <end position="618"/>
    </location>
</feature>
<feature type="compositionally biased region" description="Polar residues" evidence="1">
    <location>
        <begin position="46"/>
        <end position="59"/>
    </location>
</feature>
<feature type="region of interest" description="Disordered" evidence="1">
    <location>
        <begin position="375"/>
        <end position="438"/>
    </location>
</feature>
<feature type="region of interest" description="Disordered" evidence="1">
    <location>
        <begin position="1004"/>
        <end position="1085"/>
    </location>
</feature>
<dbReference type="EMBL" id="HBUF01030611">
    <property type="protein sequence ID" value="CAG6614561.1"/>
    <property type="molecule type" value="Transcribed_RNA"/>
</dbReference>
<evidence type="ECO:0000313" key="2">
    <source>
        <dbReference type="EMBL" id="CAG6614561.1"/>
    </source>
</evidence>
<feature type="compositionally biased region" description="Low complexity" evidence="1">
    <location>
        <begin position="1020"/>
        <end position="1037"/>
    </location>
</feature>
<protein>
    <submittedName>
        <fullName evidence="2">Uncharacterized protein</fullName>
    </submittedName>
</protein>
<dbReference type="AlphaFoldDB" id="A0A8D8LT01"/>
<feature type="compositionally biased region" description="Low complexity" evidence="1">
    <location>
        <begin position="597"/>
        <end position="606"/>
    </location>
</feature>
<feature type="region of interest" description="Disordered" evidence="1">
    <location>
        <begin position="451"/>
        <end position="470"/>
    </location>
</feature>
<feature type="region of interest" description="Disordered" evidence="1">
    <location>
        <begin position="676"/>
        <end position="695"/>
    </location>
</feature>